<dbReference type="EMBL" id="ML208493">
    <property type="protein sequence ID" value="TFK63999.1"/>
    <property type="molecule type" value="Genomic_DNA"/>
</dbReference>
<keyword evidence="2" id="KW-1185">Reference proteome</keyword>
<evidence type="ECO:0000313" key="2">
    <source>
        <dbReference type="Proteomes" id="UP000308600"/>
    </source>
</evidence>
<reference evidence="1 2" key="1">
    <citation type="journal article" date="2019" name="Nat. Ecol. Evol.">
        <title>Megaphylogeny resolves global patterns of mushroom evolution.</title>
        <authorList>
            <person name="Varga T."/>
            <person name="Krizsan K."/>
            <person name="Foldi C."/>
            <person name="Dima B."/>
            <person name="Sanchez-Garcia M."/>
            <person name="Sanchez-Ramirez S."/>
            <person name="Szollosi G.J."/>
            <person name="Szarkandi J.G."/>
            <person name="Papp V."/>
            <person name="Albert L."/>
            <person name="Andreopoulos W."/>
            <person name="Angelini C."/>
            <person name="Antonin V."/>
            <person name="Barry K.W."/>
            <person name="Bougher N.L."/>
            <person name="Buchanan P."/>
            <person name="Buyck B."/>
            <person name="Bense V."/>
            <person name="Catcheside P."/>
            <person name="Chovatia M."/>
            <person name="Cooper J."/>
            <person name="Damon W."/>
            <person name="Desjardin D."/>
            <person name="Finy P."/>
            <person name="Geml J."/>
            <person name="Haridas S."/>
            <person name="Hughes K."/>
            <person name="Justo A."/>
            <person name="Karasinski D."/>
            <person name="Kautmanova I."/>
            <person name="Kiss B."/>
            <person name="Kocsube S."/>
            <person name="Kotiranta H."/>
            <person name="LaButti K.M."/>
            <person name="Lechner B.E."/>
            <person name="Liimatainen K."/>
            <person name="Lipzen A."/>
            <person name="Lukacs Z."/>
            <person name="Mihaltcheva S."/>
            <person name="Morgado L.N."/>
            <person name="Niskanen T."/>
            <person name="Noordeloos M.E."/>
            <person name="Ohm R.A."/>
            <person name="Ortiz-Santana B."/>
            <person name="Ovrebo C."/>
            <person name="Racz N."/>
            <person name="Riley R."/>
            <person name="Savchenko A."/>
            <person name="Shiryaev A."/>
            <person name="Soop K."/>
            <person name="Spirin V."/>
            <person name="Szebenyi C."/>
            <person name="Tomsovsky M."/>
            <person name="Tulloss R.E."/>
            <person name="Uehling J."/>
            <person name="Grigoriev I.V."/>
            <person name="Vagvolgyi C."/>
            <person name="Papp T."/>
            <person name="Martin F.M."/>
            <person name="Miettinen O."/>
            <person name="Hibbett D.S."/>
            <person name="Nagy L.G."/>
        </authorList>
    </citation>
    <scope>NUCLEOTIDE SEQUENCE [LARGE SCALE GENOMIC DNA]</scope>
    <source>
        <strain evidence="1 2">NL-1719</strain>
    </source>
</reference>
<dbReference type="Proteomes" id="UP000308600">
    <property type="component" value="Unassembled WGS sequence"/>
</dbReference>
<evidence type="ECO:0000313" key="1">
    <source>
        <dbReference type="EMBL" id="TFK63999.1"/>
    </source>
</evidence>
<sequence length="382" mass="39660">MKSLTLIALIALVPAISAVAVNNGFDKRAEPSVSSAPLSAYTLATSVTINSAPSVVATPLVESIEIGGPTTVYSTLPHITTTIYSTHPLASEPISSYPILQPTTSYSTFPISIPTGTAGEPHPDAIALKFAPFPVSKVPFSGVITTIHSTSLYTGDAATISSTPPLALEPITSSSSILRPHATEPTTTSYSSLLSLLATEPITSYSVFATAVPTGTPAGEPPQPNAIALKFGGQWSTYGLTEIQVHSSSAPFPVSNVPSSGVITTIHSSSLYTGDATTIHSTHPLAVEPVISSSSINTRAIEPSTIYTIPPPFPSSEPITSYSTFLPHITKTITGSSYSAFPTAIPFGTGSEPRPDEIALKFGDEWLTYELTEAPPTSSSGI</sequence>
<proteinExistence type="predicted"/>
<name>A0ACD3AEG4_9AGAR</name>
<accession>A0ACD3AEG4</accession>
<organism evidence="1 2">
    <name type="scientific">Pluteus cervinus</name>
    <dbReference type="NCBI Taxonomy" id="181527"/>
    <lineage>
        <taxon>Eukaryota</taxon>
        <taxon>Fungi</taxon>
        <taxon>Dikarya</taxon>
        <taxon>Basidiomycota</taxon>
        <taxon>Agaricomycotina</taxon>
        <taxon>Agaricomycetes</taxon>
        <taxon>Agaricomycetidae</taxon>
        <taxon>Agaricales</taxon>
        <taxon>Pluteineae</taxon>
        <taxon>Pluteaceae</taxon>
        <taxon>Pluteus</taxon>
    </lineage>
</organism>
<protein>
    <submittedName>
        <fullName evidence="1">Uncharacterized protein</fullName>
    </submittedName>
</protein>
<gene>
    <name evidence="1" type="ORF">BDN72DRAFT_289578</name>
</gene>